<dbReference type="Gene3D" id="1.10.510.10">
    <property type="entry name" value="Transferase(Phosphotransferase) domain 1"/>
    <property type="match status" value="1"/>
</dbReference>
<reference evidence="9 10" key="1">
    <citation type="journal article" date="2024" name="BMC Genomics">
        <title>De novo assembly and annotation of Popillia japonica's genome with initial clues to its potential as an invasive pest.</title>
        <authorList>
            <person name="Cucini C."/>
            <person name="Boschi S."/>
            <person name="Funari R."/>
            <person name="Cardaioli E."/>
            <person name="Iannotti N."/>
            <person name="Marturano G."/>
            <person name="Paoli F."/>
            <person name="Bruttini M."/>
            <person name="Carapelli A."/>
            <person name="Frati F."/>
            <person name="Nardi F."/>
        </authorList>
    </citation>
    <scope>NUCLEOTIDE SEQUENCE [LARGE SCALE GENOMIC DNA]</scope>
    <source>
        <strain evidence="9">DMR45628</strain>
    </source>
</reference>
<evidence type="ECO:0000256" key="2">
    <source>
        <dbReference type="ARBA" id="ARBA00022679"/>
    </source>
</evidence>
<dbReference type="PROSITE" id="PS50011">
    <property type="entry name" value="PROTEIN_KINASE_DOM"/>
    <property type="match status" value="1"/>
</dbReference>
<dbReference type="PANTHER" id="PTHR24342">
    <property type="entry name" value="SERINE/THREONINE-PROTEIN KINASE 17"/>
    <property type="match status" value="1"/>
</dbReference>
<accession>A0AAW1KLY5</accession>
<organism evidence="9 10">
    <name type="scientific">Popillia japonica</name>
    <name type="common">Japanese beetle</name>
    <dbReference type="NCBI Taxonomy" id="7064"/>
    <lineage>
        <taxon>Eukaryota</taxon>
        <taxon>Metazoa</taxon>
        <taxon>Ecdysozoa</taxon>
        <taxon>Arthropoda</taxon>
        <taxon>Hexapoda</taxon>
        <taxon>Insecta</taxon>
        <taxon>Pterygota</taxon>
        <taxon>Neoptera</taxon>
        <taxon>Endopterygota</taxon>
        <taxon>Coleoptera</taxon>
        <taxon>Polyphaga</taxon>
        <taxon>Scarabaeiformia</taxon>
        <taxon>Scarabaeidae</taxon>
        <taxon>Rutelinae</taxon>
        <taxon>Popillia</taxon>
    </lineage>
</organism>
<dbReference type="InterPro" id="IPR000719">
    <property type="entry name" value="Prot_kinase_dom"/>
</dbReference>
<evidence type="ECO:0000256" key="4">
    <source>
        <dbReference type="ARBA" id="ARBA00022777"/>
    </source>
</evidence>
<keyword evidence="10" id="KW-1185">Reference proteome</keyword>
<feature type="compositionally biased region" description="Low complexity" evidence="6">
    <location>
        <begin position="119"/>
        <end position="144"/>
    </location>
</feature>
<keyword evidence="2" id="KW-0808">Transferase</keyword>
<keyword evidence="5" id="KW-0067">ATP-binding</keyword>
<dbReference type="InterPro" id="IPR011009">
    <property type="entry name" value="Kinase-like_dom_sf"/>
</dbReference>
<evidence type="ECO:0000256" key="1">
    <source>
        <dbReference type="ARBA" id="ARBA00022527"/>
    </source>
</evidence>
<evidence type="ECO:0000256" key="7">
    <source>
        <dbReference type="SAM" id="SignalP"/>
    </source>
</evidence>
<name>A0AAW1KLY5_POPJA</name>
<feature type="signal peptide" evidence="7">
    <location>
        <begin position="1"/>
        <end position="20"/>
    </location>
</feature>
<feature type="region of interest" description="Disordered" evidence="6">
    <location>
        <begin position="119"/>
        <end position="172"/>
    </location>
</feature>
<dbReference type="Proteomes" id="UP001458880">
    <property type="component" value="Unassembled WGS sequence"/>
</dbReference>
<feature type="region of interest" description="Disordered" evidence="6">
    <location>
        <begin position="462"/>
        <end position="481"/>
    </location>
</feature>
<dbReference type="GO" id="GO:0005634">
    <property type="term" value="C:nucleus"/>
    <property type="evidence" value="ECO:0007669"/>
    <property type="project" value="TreeGrafter"/>
</dbReference>
<dbReference type="PANTHER" id="PTHR24342:SF20">
    <property type="entry name" value="MYOSIN LIGHT CHAIN KINASE, SMOOTH MUSCLE"/>
    <property type="match status" value="1"/>
</dbReference>
<feature type="domain" description="Protein kinase" evidence="8">
    <location>
        <begin position="1"/>
        <end position="76"/>
    </location>
</feature>
<evidence type="ECO:0000256" key="6">
    <source>
        <dbReference type="SAM" id="MobiDB-lite"/>
    </source>
</evidence>
<dbReference type="GO" id="GO:0043065">
    <property type="term" value="P:positive regulation of apoptotic process"/>
    <property type="evidence" value="ECO:0007669"/>
    <property type="project" value="TreeGrafter"/>
</dbReference>
<dbReference type="AlphaFoldDB" id="A0AAW1KLY5"/>
<dbReference type="SUPFAM" id="SSF56112">
    <property type="entry name" value="Protein kinase-like (PK-like)"/>
    <property type="match status" value="1"/>
</dbReference>
<feature type="compositionally biased region" description="Polar residues" evidence="6">
    <location>
        <begin position="424"/>
        <end position="449"/>
    </location>
</feature>
<dbReference type="Pfam" id="PF00069">
    <property type="entry name" value="Pkinase"/>
    <property type="match status" value="1"/>
</dbReference>
<feature type="region of interest" description="Disordered" evidence="6">
    <location>
        <begin position="247"/>
        <end position="271"/>
    </location>
</feature>
<keyword evidence="3" id="KW-0547">Nucleotide-binding</keyword>
<evidence type="ECO:0000256" key="3">
    <source>
        <dbReference type="ARBA" id="ARBA00022741"/>
    </source>
</evidence>
<dbReference type="GO" id="GO:0004674">
    <property type="term" value="F:protein serine/threonine kinase activity"/>
    <property type="evidence" value="ECO:0007669"/>
    <property type="project" value="UniProtKB-KW"/>
</dbReference>
<proteinExistence type="predicted"/>
<keyword evidence="1" id="KW-0723">Serine/threonine-protein kinase</keyword>
<feature type="compositionally biased region" description="Basic and acidic residues" evidence="6">
    <location>
        <begin position="261"/>
        <end position="271"/>
    </location>
</feature>
<evidence type="ECO:0000313" key="9">
    <source>
        <dbReference type="EMBL" id="KAK9719705.1"/>
    </source>
</evidence>
<evidence type="ECO:0000259" key="8">
    <source>
        <dbReference type="PROSITE" id="PS50011"/>
    </source>
</evidence>
<keyword evidence="4 9" id="KW-0418">Kinase</keyword>
<evidence type="ECO:0000313" key="10">
    <source>
        <dbReference type="Proteomes" id="UP001458880"/>
    </source>
</evidence>
<dbReference type="GO" id="GO:0035556">
    <property type="term" value="P:intracellular signal transduction"/>
    <property type="evidence" value="ECO:0007669"/>
    <property type="project" value="TreeGrafter"/>
</dbReference>
<gene>
    <name evidence="9" type="ORF">QE152_g22518</name>
</gene>
<protein>
    <submittedName>
        <fullName evidence="9">Protein kinase domain</fullName>
    </submittedName>
</protein>
<evidence type="ECO:0000256" key="5">
    <source>
        <dbReference type="ARBA" id="ARBA00022840"/>
    </source>
</evidence>
<feature type="region of interest" description="Disordered" evidence="6">
    <location>
        <begin position="416"/>
        <end position="452"/>
    </location>
</feature>
<dbReference type="EMBL" id="JASPKY010000217">
    <property type="protein sequence ID" value="KAK9719705.1"/>
    <property type="molecule type" value="Genomic_DNA"/>
</dbReference>
<feature type="compositionally biased region" description="Polar residues" evidence="6">
    <location>
        <begin position="157"/>
        <end position="171"/>
    </location>
</feature>
<comment type="caution">
    <text evidence="9">The sequence shown here is derived from an EMBL/GenBank/DDBJ whole genome shotgun (WGS) entry which is preliminary data.</text>
</comment>
<feature type="region of interest" description="Disordered" evidence="6">
    <location>
        <begin position="356"/>
        <end position="375"/>
    </location>
</feature>
<sequence>MWSLGVICYVLLSGLSPFMGDNDAETFANITRAEYDFEDEAFNAVSQDARDFIGALLLKRKEERLSAEECLKHTWLDPENHIEPVVISTDKLKKFIIRRKWQKTGNAIRALGRMATLSASRRNSSNNLSSSNSPRASISANNPSRMSSLNEEDSIVTKPNSDDTNSQIVEENNNRIDEDLRNIESKLSPEVIKNPDKDFREKKTVRSRVCSERSDSGFSDCSIHNASSCSCTSTPLLRKKFQINEEPEFLGDAGSTTSSETSEKSRNDKDIHDDVFQIHPSLNGQKKLDGQISKIAEKFENLSREIESGNLRNSFRRRASVEVSNVAAENQVHFSKLEVKLTPVLPRKVQIPQVATPKGQTAPPASNGVKRTPGNLSSTIAKTIEKFSNLENLSSFSRSPSKSPEKLSVVSPIRISRSVPGTPTPSHKNIQPFDNKTNLIPSKMDTFSPSPRRKANYLIPKDQSSVSSSQNGGQWEMANKKTVKLKDENKLDLMEVPKRIEKSTSESFRKAAAFWNQPK</sequence>
<keyword evidence="7" id="KW-0732">Signal</keyword>
<dbReference type="GO" id="GO:0005524">
    <property type="term" value="F:ATP binding"/>
    <property type="evidence" value="ECO:0007669"/>
    <property type="project" value="UniProtKB-KW"/>
</dbReference>
<feature type="chain" id="PRO_5043654366" evidence="7">
    <location>
        <begin position="21"/>
        <end position="519"/>
    </location>
</feature>